<dbReference type="PROSITE" id="PS51257">
    <property type="entry name" value="PROKAR_LIPOPROTEIN"/>
    <property type="match status" value="1"/>
</dbReference>
<dbReference type="Proteomes" id="UP000625551">
    <property type="component" value="Unassembled WGS sequence"/>
</dbReference>
<keyword evidence="1" id="KW-0732">Signal</keyword>
<sequence length="125" mass="13421">MKSTLCIAILCLLLSLLAVSCTEEEAVPSCVQVEVIGPDCAGGWVVLKVLGDETAPGQRSKEYVGQLQSGFVTTDNLPLELRKAGLLLHLSLERNGDYGPFCAAIYMMYPPVRVKQVCPANTVGH</sequence>
<name>A0ABR7XI54_9BACT</name>
<evidence type="ECO:0000313" key="2">
    <source>
        <dbReference type="EMBL" id="MBD1397979.1"/>
    </source>
</evidence>
<reference evidence="2 3" key="1">
    <citation type="submission" date="2020-09" db="EMBL/GenBank/DDBJ databases">
        <title>Genome sequencing and assembly of Pontibacter sp.</title>
        <authorList>
            <person name="Chhetri G."/>
        </authorList>
    </citation>
    <scope>NUCLEOTIDE SEQUENCE [LARGE SCALE GENOMIC DNA]</scope>
    <source>
        <strain evidence="2 3">JH31</strain>
    </source>
</reference>
<keyword evidence="3" id="KW-1185">Reference proteome</keyword>
<evidence type="ECO:0000256" key="1">
    <source>
        <dbReference type="SAM" id="SignalP"/>
    </source>
</evidence>
<dbReference type="RefSeq" id="WP_191184135.1">
    <property type="nucleotide sequence ID" value="NZ_JACXAJ010000006.1"/>
</dbReference>
<dbReference type="EMBL" id="JACXAJ010000006">
    <property type="protein sequence ID" value="MBD1397979.1"/>
    <property type="molecule type" value="Genomic_DNA"/>
</dbReference>
<protein>
    <submittedName>
        <fullName evidence="2">Uncharacterized protein</fullName>
    </submittedName>
</protein>
<organism evidence="2 3">
    <name type="scientific">Pontibacter aquaedesilientis</name>
    <dbReference type="NCBI Taxonomy" id="2766980"/>
    <lineage>
        <taxon>Bacteria</taxon>
        <taxon>Pseudomonadati</taxon>
        <taxon>Bacteroidota</taxon>
        <taxon>Cytophagia</taxon>
        <taxon>Cytophagales</taxon>
        <taxon>Hymenobacteraceae</taxon>
        <taxon>Pontibacter</taxon>
    </lineage>
</organism>
<proteinExistence type="predicted"/>
<accession>A0ABR7XI54</accession>
<feature type="signal peptide" evidence="1">
    <location>
        <begin position="1"/>
        <end position="20"/>
    </location>
</feature>
<comment type="caution">
    <text evidence="2">The sequence shown here is derived from an EMBL/GenBank/DDBJ whole genome shotgun (WGS) entry which is preliminary data.</text>
</comment>
<feature type="chain" id="PRO_5046580465" evidence="1">
    <location>
        <begin position="21"/>
        <end position="125"/>
    </location>
</feature>
<evidence type="ECO:0000313" key="3">
    <source>
        <dbReference type="Proteomes" id="UP000625551"/>
    </source>
</evidence>
<gene>
    <name evidence="2" type="ORF">H9Q13_12450</name>
</gene>